<gene>
    <name evidence="7" type="ORF">ACFQV2_11100</name>
</gene>
<evidence type="ECO:0000256" key="5">
    <source>
        <dbReference type="PROSITE-ProRule" id="PRU01240"/>
    </source>
</evidence>
<dbReference type="SUPFAM" id="SSF49299">
    <property type="entry name" value="PKD domain"/>
    <property type="match status" value="2"/>
</dbReference>
<evidence type="ECO:0000256" key="1">
    <source>
        <dbReference type="ARBA" id="ARBA00011073"/>
    </source>
</evidence>
<dbReference type="Gene3D" id="2.60.40.10">
    <property type="entry name" value="Immunoglobulins"/>
    <property type="match status" value="2"/>
</dbReference>
<dbReference type="InterPro" id="IPR000209">
    <property type="entry name" value="Peptidase_S8/S53_dom"/>
</dbReference>
<dbReference type="PANTHER" id="PTHR43806">
    <property type="entry name" value="PEPTIDASE S8"/>
    <property type="match status" value="1"/>
</dbReference>
<protein>
    <submittedName>
        <fullName evidence="7">PKD domain-containing protein</fullName>
    </submittedName>
</protein>
<proteinExistence type="inferred from homology"/>
<dbReference type="InterPro" id="IPR023828">
    <property type="entry name" value="Peptidase_S8_Ser-AS"/>
</dbReference>
<evidence type="ECO:0000313" key="8">
    <source>
        <dbReference type="Proteomes" id="UP001596512"/>
    </source>
</evidence>
<dbReference type="Gene3D" id="3.40.50.200">
    <property type="entry name" value="Peptidase S8/S53 domain"/>
    <property type="match status" value="1"/>
</dbReference>
<name>A0ABW2TKS9_9PSEU</name>
<organism evidence="7 8">
    <name type="scientific">Actinokineospora soli</name>
    <dbReference type="NCBI Taxonomy" id="1048753"/>
    <lineage>
        <taxon>Bacteria</taxon>
        <taxon>Bacillati</taxon>
        <taxon>Actinomycetota</taxon>
        <taxon>Actinomycetes</taxon>
        <taxon>Pseudonocardiales</taxon>
        <taxon>Pseudonocardiaceae</taxon>
        <taxon>Actinokineospora</taxon>
    </lineage>
</organism>
<dbReference type="Pfam" id="PF00082">
    <property type="entry name" value="Peptidase_S8"/>
    <property type="match status" value="1"/>
</dbReference>
<comment type="caution">
    <text evidence="7">The sequence shown here is derived from an EMBL/GenBank/DDBJ whole genome shotgun (WGS) entry which is preliminary data.</text>
</comment>
<reference evidence="8" key="1">
    <citation type="journal article" date="2019" name="Int. J. Syst. Evol. Microbiol.">
        <title>The Global Catalogue of Microorganisms (GCM) 10K type strain sequencing project: providing services to taxonomists for standard genome sequencing and annotation.</title>
        <authorList>
            <consortium name="The Broad Institute Genomics Platform"/>
            <consortium name="The Broad Institute Genome Sequencing Center for Infectious Disease"/>
            <person name="Wu L."/>
            <person name="Ma J."/>
        </authorList>
    </citation>
    <scope>NUCLEOTIDE SEQUENCE [LARGE SCALE GENOMIC DNA]</scope>
    <source>
        <strain evidence="8">JCM 17695</strain>
    </source>
</reference>
<dbReference type="Proteomes" id="UP001596512">
    <property type="component" value="Unassembled WGS sequence"/>
</dbReference>
<feature type="domain" description="PKD" evidence="6">
    <location>
        <begin position="108"/>
        <end position="175"/>
    </location>
</feature>
<dbReference type="PANTHER" id="PTHR43806:SF11">
    <property type="entry name" value="CEREVISIN-RELATED"/>
    <property type="match status" value="1"/>
</dbReference>
<dbReference type="InterPro" id="IPR000601">
    <property type="entry name" value="PKD_dom"/>
</dbReference>
<comment type="similarity">
    <text evidence="1 5">Belongs to the peptidase S8 family.</text>
</comment>
<dbReference type="InterPro" id="IPR035986">
    <property type="entry name" value="PKD_dom_sf"/>
</dbReference>
<dbReference type="PROSITE" id="PS00138">
    <property type="entry name" value="SUBTILASE_SER"/>
    <property type="match status" value="1"/>
</dbReference>
<evidence type="ECO:0000256" key="4">
    <source>
        <dbReference type="ARBA" id="ARBA00022825"/>
    </source>
</evidence>
<dbReference type="InterPro" id="IPR013783">
    <property type="entry name" value="Ig-like_fold"/>
</dbReference>
<dbReference type="EMBL" id="JBHTEY010000004">
    <property type="protein sequence ID" value="MFC7614021.1"/>
    <property type="molecule type" value="Genomic_DNA"/>
</dbReference>
<dbReference type="InterPro" id="IPR050131">
    <property type="entry name" value="Peptidase_S8_subtilisin-like"/>
</dbReference>
<dbReference type="PROSITE" id="PS51892">
    <property type="entry name" value="SUBTILASE"/>
    <property type="match status" value="1"/>
</dbReference>
<evidence type="ECO:0000256" key="2">
    <source>
        <dbReference type="ARBA" id="ARBA00022670"/>
    </source>
</evidence>
<keyword evidence="2" id="KW-0645">Protease</keyword>
<dbReference type="Pfam" id="PF18911">
    <property type="entry name" value="PKD_4"/>
    <property type="match status" value="2"/>
</dbReference>
<sequence length="272" mass="28340">MEIAAPGTCINSTYPGGEYRVFSGTSMAAPHVAGAAALLTANGNRATDRAGTAAVRQKLLDTANTNWTDDSGDGVKEPLLDVSSAQDYPAGAADPGRPTASFTASCSTANTTCSFDAARSTDPDGTLSAYAWEFGDGATATGRTASHTYARSGYYSVRLTVTDNQGKTHSTRRMVKAGDLPPTASFTARCDRGACAFDGSASTDEESAIAAWAWDFGDGATATGRTASHTYPNVAKNYTVRLTVKDGKGQTGTTTRTVRCHQHIGQPLCFTF</sequence>
<comment type="caution">
    <text evidence="5">Lacks conserved residue(s) required for the propagation of feature annotation.</text>
</comment>
<dbReference type="PROSITE" id="PS50093">
    <property type="entry name" value="PKD"/>
    <property type="match status" value="2"/>
</dbReference>
<dbReference type="CDD" id="cd00146">
    <property type="entry name" value="PKD"/>
    <property type="match status" value="2"/>
</dbReference>
<evidence type="ECO:0000259" key="6">
    <source>
        <dbReference type="PROSITE" id="PS50093"/>
    </source>
</evidence>
<evidence type="ECO:0000256" key="3">
    <source>
        <dbReference type="ARBA" id="ARBA00022801"/>
    </source>
</evidence>
<dbReference type="SUPFAM" id="SSF52743">
    <property type="entry name" value="Subtilisin-like"/>
    <property type="match status" value="1"/>
</dbReference>
<keyword evidence="3" id="KW-0378">Hydrolase</keyword>
<dbReference type="InterPro" id="IPR036852">
    <property type="entry name" value="Peptidase_S8/S53_dom_sf"/>
</dbReference>
<keyword evidence="4" id="KW-0720">Serine protease</keyword>
<accession>A0ABW2TKS9</accession>
<feature type="domain" description="PKD" evidence="6">
    <location>
        <begin position="197"/>
        <end position="258"/>
    </location>
</feature>
<keyword evidence="8" id="KW-1185">Reference proteome</keyword>
<dbReference type="SMART" id="SM00089">
    <property type="entry name" value="PKD"/>
    <property type="match status" value="2"/>
</dbReference>
<evidence type="ECO:0000313" key="7">
    <source>
        <dbReference type="EMBL" id="MFC7614021.1"/>
    </source>
</evidence>
<dbReference type="InterPro" id="IPR022409">
    <property type="entry name" value="PKD/Chitinase_dom"/>
</dbReference>